<protein>
    <recommendedName>
        <fullName evidence="4">Tetratricopeptide repeat protein</fullName>
    </recommendedName>
</protein>
<sequence>MKKILLICATLLSLQLITGCAAMLVPSTDDPARKLASAQNLVEQQDRPIPAERLIREAIDIYAEQRNEIGLAQAYRIYGIFFNAQAIKNWQKYYQENGFMDKSASYETRYQKALEYLEKSLSLAVKNQNIDMPANLYLLMGFSYQNLKKTDDACRAFDKSLAAHKIMAAQNPQTKISVPKEYSSFENGVNKFKRDLNCKA</sequence>
<evidence type="ECO:0000313" key="3">
    <source>
        <dbReference type="Proteomes" id="UP001596542"/>
    </source>
</evidence>
<evidence type="ECO:0008006" key="4">
    <source>
        <dbReference type="Google" id="ProtNLM"/>
    </source>
</evidence>
<reference evidence="3" key="1">
    <citation type="journal article" date="2019" name="Int. J. Syst. Evol. Microbiol.">
        <title>The Global Catalogue of Microorganisms (GCM) 10K type strain sequencing project: providing services to taxonomists for standard genome sequencing and annotation.</title>
        <authorList>
            <consortium name="The Broad Institute Genomics Platform"/>
            <consortium name="The Broad Institute Genome Sequencing Center for Infectious Disease"/>
            <person name="Wu L."/>
            <person name="Ma J."/>
        </authorList>
    </citation>
    <scope>NUCLEOTIDE SEQUENCE [LARGE SCALE GENOMIC DNA]</scope>
    <source>
        <strain evidence="3">KACC 12508</strain>
    </source>
</reference>
<feature type="signal peptide" evidence="1">
    <location>
        <begin position="1"/>
        <end position="21"/>
    </location>
</feature>
<evidence type="ECO:0000313" key="2">
    <source>
        <dbReference type="EMBL" id="MFC7287187.1"/>
    </source>
</evidence>
<dbReference type="Proteomes" id="UP001596542">
    <property type="component" value="Unassembled WGS sequence"/>
</dbReference>
<organism evidence="2 3">
    <name type="scientific">Herminiimonas glaciei</name>
    <dbReference type="NCBI Taxonomy" id="523788"/>
    <lineage>
        <taxon>Bacteria</taxon>
        <taxon>Pseudomonadati</taxon>
        <taxon>Pseudomonadota</taxon>
        <taxon>Betaproteobacteria</taxon>
        <taxon>Burkholderiales</taxon>
        <taxon>Oxalobacteraceae</taxon>
        <taxon>Herminiimonas</taxon>
    </lineage>
</organism>
<dbReference type="SUPFAM" id="SSF48452">
    <property type="entry name" value="TPR-like"/>
    <property type="match status" value="1"/>
</dbReference>
<proteinExistence type="predicted"/>
<dbReference type="InterPro" id="IPR011990">
    <property type="entry name" value="TPR-like_helical_dom_sf"/>
</dbReference>
<evidence type="ECO:0000256" key="1">
    <source>
        <dbReference type="SAM" id="SignalP"/>
    </source>
</evidence>
<keyword evidence="1" id="KW-0732">Signal</keyword>
<accession>A0ABW2I886</accession>
<comment type="caution">
    <text evidence="2">The sequence shown here is derived from an EMBL/GenBank/DDBJ whole genome shotgun (WGS) entry which is preliminary data.</text>
</comment>
<gene>
    <name evidence="2" type="ORF">ACFQPC_03970</name>
</gene>
<keyword evidence="3" id="KW-1185">Reference proteome</keyword>
<feature type="chain" id="PRO_5047304680" description="Tetratricopeptide repeat protein" evidence="1">
    <location>
        <begin position="22"/>
        <end position="200"/>
    </location>
</feature>
<dbReference type="EMBL" id="JBHTBU010000001">
    <property type="protein sequence ID" value="MFC7287187.1"/>
    <property type="molecule type" value="Genomic_DNA"/>
</dbReference>
<dbReference type="RefSeq" id="WP_382270296.1">
    <property type="nucleotide sequence ID" value="NZ_JBHTBU010000001.1"/>
</dbReference>
<dbReference type="PROSITE" id="PS51257">
    <property type="entry name" value="PROKAR_LIPOPROTEIN"/>
    <property type="match status" value="1"/>
</dbReference>
<name>A0ABW2I886_9BURK</name>
<dbReference type="Gene3D" id="1.25.40.10">
    <property type="entry name" value="Tetratricopeptide repeat domain"/>
    <property type="match status" value="1"/>
</dbReference>